<feature type="transmembrane region" description="Helical" evidence="5">
    <location>
        <begin position="248"/>
        <end position="272"/>
    </location>
</feature>
<evidence type="ECO:0000313" key="7">
    <source>
        <dbReference type="EMBL" id="GAA3824097.1"/>
    </source>
</evidence>
<reference evidence="8" key="1">
    <citation type="journal article" date="2019" name="Int. J. Syst. Evol. Microbiol.">
        <title>The Global Catalogue of Microorganisms (GCM) 10K type strain sequencing project: providing services to taxonomists for standard genome sequencing and annotation.</title>
        <authorList>
            <consortium name="The Broad Institute Genomics Platform"/>
            <consortium name="The Broad Institute Genome Sequencing Center for Infectious Disease"/>
            <person name="Wu L."/>
            <person name="Ma J."/>
        </authorList>
    </citation>
    <scope>NUCLEOTIDE SEQUENCE [LARGE SCALE GENOMIC DNA]</scope>
    <source>
        <strain evidence="8">JCM 16953</strain>
    </source>
</reference>
<evidence type="ECO:0000313" key="8">
    <source>
        <dbReference type="Proteomes" id="UP001501821"/>
    </source>
</evidence>
<keyword evidence="2 5" id="KW-0812">Transmembrane</keyword>
<comment type="caution">
    <text evidence="7">The sequence shown here is derived from an EMBL/GenBank/DDBJ whole genome shotgun (WGS) entry which is preliminary data.</text>
</comment>
<feature type="transmembrane region" description="Helical" evidence="5">
    <location>
        <begin position="384"/>
        <end position="400"/>
    </location>
</feature>
<keyword evidence="8" id="KW-1185">Reference proteome</keyword>
<sequence>MTQTIVGTRASAPVAAPARVRSGRVLPLAVGGVIVLLPFGGISVPVVGMSVVDAAMAVPAALALRALARDEARLPSSLILSGLSLGLAACVVSAAVGVDPGDSVKLVVISLLTFGYGLAVAQAYRPGLEIDGLDLLVLVGGIVAAMALVSAGSLQAVDAGNVVTGRLTGPFSQPNELGQFCAALLPVAVACVVTSGSRRRTAALGLAAALLATACVLSMSRGSWIGALTGLAFLAVCEPATRRVLAAVGLAIVGTICAAMVLPTTTPLLGVLGSRIRTLGDPTQNQYDDRPLIWAEAWRQATEHPWLGVGPGGFPGVAARSASAVSADPPDHPHDLLLTVLAERGVIGVALGAVVVAGCLLATRAQLFAAPRPGSAPRALRARSLAVIAALAAVLAHGAFDMPLRNPIVSGLVWTLLGAAIVVESNRGEHPRW</sequence>
<dbReference type="PANTHER" id="PTHR37422:SF13">
    <property type="entry name" value="LIPOPOLYSACCHARIDE BIOSYNTHESIS PROTEIN PA4999-RELATED"/>
    <property type="match status" value="1"/>
</dbReference>
<feature type="transmembrane region" description="Helical" evidence="5">
    <location>
        <begin position="79"/>
        <end position="98"/>
    </location>
</feature>
<dbReference type="Pfam" id="PF04932">
    <property type="entry name" value="Wzy_C"/>
    <property type="match status" value="1"/>
</dbReference>
<gene>
    <name evidence="7" type="ORF">GCM10022242_26940</name>
</gene>
<feature type="transmembrane region" description="Helical" evidence="5">
    <location>
        <begin position="177"/>
        <end position="195"/>
    </location>
</feature>
<dbReference type="InterPro" id="IPR007016">
    <property type="entry name" value="O-antigen_ligase-rel_domated"/>
</dbReference>
<feature type="transmembrane region" description="Helical" evidence="5">
    <location>
        <begin position="136"/>
        <end position="157"/>
    </location>
</feature>
<comment type="subcellular location">
    <subcellularLocation>
        <location evidence="1">Membrane</location>
        <topology evidence="1">Multi-pass membrane protein</topology>
    </subcellularLocation>
</comment>
<feature type="domain" description="O-antigen ligase-related" evidence="6">
    <location>
        <begin position="206"/>
        <end position="351"/>
    </location>
</feature>
<keyword evidence="3 5" id="KW-1133">Transmembrane helix</keyword>
<feature type="transmembrane region" description="Helical" evidence="5">
    <location>
        <begin position="104"/>
        <end position="124"/>
    </location>
</feature>
<evidence type="ECO:0000256" key="4">
    <source>
        <dbReference type="ARBA" id="ARBA00023136"/>
    </source>
</evidence>
<evidence type="ECO:0000256" key="2">
    <source>
        <dbReference type="ARBA" id="ARBA00022692"/>
    </source>
</evidence>
<feature type="transmembrane region" description="Helical" evidence="5">
    <location>
        <begin position="25"/>
        <end position="42"/>
    </location>
</feature>
<proteinExistence type="predicted"/>
<evidence type="ECO:0000256" key="5">
    <source>
        <dbReference type="SAM" id="Phobius"/>
    </source>
</evidence>
<feature type="transmembrane region" description="Helical" evidence="5">
    <location>
        <begin position="48"/>
        <end position="67"/>
    </location>
</feature>
<accession>A0ABP7IQ19</accession>
<evidence type="ECO:0000256" key="1">
    <source>
        <dbReference type="ARBA" id="ARBA00004141"/>
    </source>
</evidence>
<dbReference type="RefSeq" id="WP_344776247.1">
    <property type="nucleotide sequence ID" value="NZ_BAABAH010000009.1"/>
</dbReference>
<evidence type="ECO:0000259" key="6">
    <source>
        <dbReference type="Pfam" id="PF04932"/>
    </source>
</evidence>
<organism evidence="7 8">
    <name type="scientific">Nocardioides panacisoli</name>
    <dbReference type="NCBI Taxonomy" id="627624"/>
    <lineage>
        <taxon>Bacteria</taxon>
        <taxon>Bacillati</taxon>
        <taxon>Actinomycetota</taxon>
        <taxon>Actinomycetes</taxon>
        <taxon>Propionibacteriales</taxon>
        <taxon>Nocardioidaceae</taxon>
        <taxon>Nocardioides</taxon>
    </lineage>
</organism>
<evidence type="ECO:0000256" key="3">
    <source>
        <dbReference type="ARBA" id="ARBA00022989"/>
    </source>
</evidence>
<dbReference type="EMBL" id="BAABAH010000009">
    <property type="protein sequence ID" value="GAA3824097.1"/>
    <property type="molecule type" value="Genomic_DNA"/>
</dbReference>
<keyword evidence="4 5" id="KW-0472">Membrane</keyword>
<name>A0ABP7IQ19_9ACTN</name>
<dbReference type="PANTHER" id="PTHR37422">
    <property type="entry name" value="TEICHURONIC ACID BIOSYNTHESIS PROTEIN TUAE"/>
    <property type="match status" value="1"/>
</dbReference>
<dbReference type="Proteomes" id="UP001501821">
    <property type="component" value="Unassembled WGS sequence"/>
</dbReference>
<feature type="transmembrane region" description="Helical" evidence="5">
    <location>
        <begin position="406"/>
        <end position="423"/>
    </location>
</feature>
<dbReference type="InterPro" id="IPR051533">
    <property type="entry name" value="WaaL-like"/>
</dbReference>
<protein>
    <recommendedName>
        <fullName evidence="6">O-antigen ligase-related domain-containing protein</fullName>
    </recommendedName>
</protein>
<feature type="transmembrane region" description="Helical" evidence="5">
    <location>
        <begin position="202"/>
        <end position="219"/>
    </location>
</feature>
<feature type="transmembrane region" description="Helical" evidence="5">
    <location>
        <begin position="345"/>
        <end position="363"/>
    </location>
</feature>